<organism evidence="2">
    <name type="scientific">Arcella intermedia</name>
    <dbReference type="NCBI Taxonomy" id="1963864"/>
    <lineage>
        <taxon>Eukaryota</taxon>
        <taxon>Amoebozoa</taxon>
        <taxon>Tubulinea</taxon>
        <taxon>Elardia</taxon>
        <taxon>Arcellinida</taxon>
        <taxon>Sphaerothecina</taxon>
        <taxon>Arcellidae</taxon>
        <taxon>Arcella</taxon>
    </lineage>
</organism>
<accession>A0A6B2KZZ8</accession>
<dbReference type="AlphaFoldDB" id="A0A6B2KZZ8"/>
<dbReference type="SUPFAM" id="SSF55394">
    <property type="entry name" value="Bactericidal permeability-increasing protein, BPI"/>
    <property type="match status" value="1"/>
</dbReference>
<dbReference type="PANTHER" id="PTHR31138:SF1">
    <property type="entry name" value="PDZ DOMAIN-CONTAINING PROTEIN"/>
    <property type="match status" value="1"/>
</dbReference>
<dbReference type="Gene3D" id="3.15.10.10">
    <property type="entry name" value="Bactericidal permeability-increasing protein, domain 1"/>
    <property type="match status" value="1"/>
</dbReference>
<dbReference type="PANTHER" id="PTHR31138">
    <property type="entry name" value="CHROMOSOME 19, WHOLE GENOME SHOTGUN SEQUENCE"/>
    <property type="match status" value="1"/>
</dbReference>
<sequence length="612" mass="70389">MRHLSEHPPEGGKVTEIMSDTLMKAEELLAGQAQSPEMDADLRRTLEDMAALAGSLKQMTRHKDIGDRMQAITHETRKAAEAARSPGLGANMDTDFTSESLEIMELWRPVFQLLISSREFRELVYDTLQVSRRVFLRHNEGVANEASEKFLSGAPTTEIAKTITQQSSSSFKNEEGEIEVKISEEEWESIVDHLVANFRILHQNRNFKDGLHKFFRLMTLVRDQMRKAQGNVIDERTEEHAKKALLETQGLIATFTGRQTLNNLIECFKRAVRRLDQDEKTRSYLTELKEFLLEENTEKYSDPELKERIRQMIDRGEELVEEYKYDDELNALFDASQRAMDNIRNDDFVKVLRHHAGLVASDITYRDPEGKVVLDLEMIGKLRSVVAPYIAELFKYIPIPRIEGKDDTKSFWIDDIVLCGYDIVPENIKFEIESSYDFSVRDVETKQAETKLRIHFSNVRTELKDMKFYFRRLVFPEITEQGRVTLKIGGEGAFITMLFRITQGPNDTYPKFVDEQADFNISSLDVSFDKESLKHDVLVPLLTTIFKRPIQSQIETEIEKKLCQLMATVGDGLTQAIAQVNRPFMGGAEMMKAALKGSEAGQVYERRREKLK</sequence>
<dbReference type="InterPro" id="IPR045967">
    <property type="entry name" value="HAM1-like_N"/>
</dbReference>
<dbReference type="GO" id="GO:0008289">
    <property type="term" value="F:lipid binding"/>
    <property type="evidence" value="ECO:0007669"/>
    <property type="project" value="InterPro"/>
</dbReference>
<dbReference type="InterPro" id="IPR017943">
    <property type="entry name" value="Bactericidal_perm-incr_a/b_dom"/>
</dbReference>
<dbReference type="Pfam" id="PF19343">
    <property type="entry name" value="HAM1_N"/>
    <property type="match status" value="1"/>
</dbReference>
<evidence type="ECO:0000313" key="2">
    <source>
        <dbReference type="EMBL" id="NDV30296.1"/>
    </source>
</evidence>
<proteinExistence type="predicted"/>
<protein>
    <recommendedName>
        <fullName evidence="1">HAM1-like N-terminal domain-containing protein</fullName>
    </recommendedName>
</protein>
<feature type="domain" description="HAM1-like N-terminal" evidence="1">
    <location>
        <begin position="223"/>
        <end position="498"/>
    </location>
</feature>
<name>A0A6B2KZZ8_9EUKA</name>
<reference evidence="2" key="1">
    <citation type="journal article" date="2020" name="J. Eukaryot. Microbiol.">
        <title>De novo Sequencing, Assembly and Annotation of the Transcriptome for the Free-Living Testate Amoeba Arcella intermedia.</title>
        <authorList>
            <person name="Ribeiro G.M."/>
            <person name="Porfirio-Sousa A.L."/>
            <person name="Maurer-Alcala X.X."/>
            <person name="Katz L.A."/>
            <person name="Lahr D.J.G."/>
        </authorList>
    </citation>
    <scope>NUCLEOTIDE SEQUENCE</scope>
</reference>
<dbReference type="EMBL" id="GIBP01001327">
    <property type="protein sequence ID" value="NDV30296.1"/>
    <property type="molecule type" value="Transcribed_RNA"/>
</dbReference>
<evidence type="ECO:0000259" key="1">
    <source>
        <dbReference type="Pfam" id="PF19343"/>
    </source>
</evidence>